<protein>
    <submittedName>
        <fullName evidence="3">Acyl carrier protein</fullName>
    </submittedName>
</protein>
<dbReference type="Pfam" id="PF00550">
    <property type="entry name" value="PP-binding"/>
    <property type="match status" value="1"/>
</dbReference>
<feature type="region of interest" description="Disordered" evidence="1">
    <location>
        <begin position="1"/>
        <end position="21"/>
    </location>
</feature>
<reference evidence="4" key="1">
    <citation type="journal article" date="2019" name="Int. J. Syst. Evol. Microbiol.">
        <title>The Global Catalogue of Microorganisms (GCM) 10K type strain sequencing project: providing services to taxonomists for standard genome sequencing and annotation.</title>
        <authorList>
            <consortium name="The Broad Institute Genomics Platform"/>
            <consortium name="The Broad Institute Genome Sequencing Center for Infectious Disease"/>
            <person name="Wu L."/>
            <person name="Ma J."/>
        </authorList>
    </citation>
    <scope>NUCLEOTIDE SEQUENCE [LARGE SCALE GENOMIC DNA]</scope>
    <source>
        <strain evidence="4">CGMCC 4.7323</strain>
    </source>
</reference>
<name>A0ABQ2JZE6_9ACTN</name>
<evidence type="ECO:0000313" key="3">
    <source>
        <dbReference type="EMBL" id="GGN60178.1"/>
    </source>
</evidence>
<organism evidence="3 4">
    <name type="scientific">Streptomyces kronopolitis</name>
    <dbReference type="NCBI Taxonomy" id="1612435"/>
    <lineage>
        <taxon>Bacteria</taxon>
        <taxon>Bacillati</taxon>
        <taxon>Actinomycetota</taxon>
        <taxon>Actinomycetes</taxon>
        <taxon>Kitasatosporales</taxon>
        <taxon>Streptomycetaceae</taxon>
        <taxon>Streptomyces</taxon>
    </lineage>
</organism>
<dbReference type="Proteomes" id="UP000600080">
    <property type="component" value="Unassembled WGS sequence"/>
</dbReference>
<dbReference type="Gene3D" id="1.10.1200.10">
    <property type="entry name" value="ACP-like"/>
    <property type="match status" value="1"/>
</dbReference>
<dbReference type="InterPro" id="IPR036736">
    <property type="entry name" value="ACP-like_sf"/>
</dbReference>
<evidence type="ECO:0000256" key="1">
    <source>
        <dbReference type="SAM" id="MobiDB-lite"/>
    </source>
</evidence>
<proteinExistence type="predicted"/>
<dbReference type="InterPro" id="IPR009081">
    <property type="entry name" value="PP-bd_ACP"/>
</dbReference>
<keyword evidence="4" id="KW-1185">Reference proteome</keyword>
<evidence type="ECO:0000259" key="2">
    <source>
        <dbReference type="Pfam" id="PF00550"/>
    </source>
</evidence>
<gene>
    <name evidence="3" type="primary">acpP</name>
    <name evidence="3" type="ORF">GCM10012285_57890</name>
</gene>
<evidence type="ECO:0000313" key="4">
    <source>
        <dbReference type="Proteomes" id="UP000600080"/>
    </source>
</evidence>
<dbReference type="EMBL" id="BMND01000036">
    <property type="protein sequence ID" value="GGN60178.1"/>
    <property type="molecule type" value="Genomic_DNA"/>
</dbReference>
<comment type="caution">
    <text evidence="3">The sequence shown here is derived from an EMBL/GenBank/DDBJ whole genome shotgun (WGS) entry which is preliminary data.</text>
</comment>
<sequence length="116" mass="12679">MNSSQAQDPVRAGEPGGTDGADEAAVFGEIAGMLRAVLDEYAEHDVEITMDTTFHDDLDLESIDLVTLGGRLAARYGERVNFAEFLAGLELEEIIYLTVGRLVTFVVGCLRESRER</sequence>
<dbReference type="SUPFAM" id="SSF47336">
    <property type="entry name" value="ACP-like"/>
    <property type="match status" value="1"/>
</dbReference>
<accession>A0ABQ2JZE6</accession>
<feature type="domain" description="Carrier" evidence="2">
    <location>
        <begin position="43"/>
        <end position="88"/>
    </location>
</feature>